<name>A0AAV3Q465_LITER</name>
<keyword evidence="3" id="KW-0472">Membrane</keyword>
<evidence type="ECO:0000313" key="4">
    <source>
        <dbReference type="Proteomes" id="UP001454036"/>
    </source>
</evidence>
<dbReference type="Proteomes" id="UP001454036">
    <property type="component" value="Unassembled WGS sequence"/>
</dbReference>
<proteinExistence type="predicted"/>
<sequence>MLAWKSPFEIIFSKPPEVTQLRVFGCLCYMTNTTPHKQKFERRSFSGIFLGYPSDQKGFKVYCMSTHKILISRDIIFHETLFPYHKSFPRHKYCPIDQTLPEQNNDCLSLVPIDHDPVPSEIHSESLILMPVEDSLNLAQAPFSLLDAPSDHESANIPIVVPSCQNRQSIRPRQLPVWMQDYQVYSSCLQSDQSSSSIEHMSFLVQFCQKFKNLTHSNKEPYSFKQANESAEWRQAMQEEIVTLENNHTWDVVDLHAGHRPIGYKWVYKVKCKQDESVERLKARLVAKGYNQIEGMDYFDSFSHVAKVVTVRILLAMAAAKGWNLYQLEINNTFLHGFLDEDMHMDLPQGYNKAASLKVCHLRKSFYGLKRASRQWNLKFTEQITKYGFAQSHHDHCLFTFNKDRYFLALVVYVDDILITRNSDEEIVLMKKFLHDAFTIKNLDLAKFFHGIKIARSEKGMHLCQQKYIWDIISDTNMTQAKVAETLLLADWNPLNEESLSSLILANTGG</sequence>
<protein>
    <submittedName>
        <fullName evidence="3">Transmembrane signal receptor</fullName>
    </submittedName>
</protein>
<gene>
    <name evidence="3" type="ORF">LIER_14944</name>
</gene>
<keyword evidence="3" id="KW-0812">Transmembrane</keyword>
<organism evidence="3 4">
    <name type="scientific">Lithospermum erythrorhizon</name>
    <name type="common">Purple gromwell</name>
    <name type="synonym">Lithospermum officinale var. erythrorhizon</name>
    <dbReference type="NCBI Taxonomy" id="34254"/>
    <lineage>
        <taxon>Eukaryota</taxon>
        <taxon>Viridiplantae</taxon>
        <taxon>Streptophyta</taxon>
        <taxon>Embryophyta</taxon>
        <taxon>Tracheophyta</taxon>
        <taxon>Spermatophyta</taxon>
        <taxon>Magnoliopsida</taxon>
        <taxon>eudicotyledons</taxon>
        <taxon>Gunneridae</taxon>
        <taxon>Pentapetalae</taxon>
        <taxon>asterids</taxon>
        <taxon>lamiids</taxon>
        <taxon>Boraginales</taxon>
        <taxon>Boraginaceae</taxon>
        <taxon>Boraginoideae</taxon>
        <taxon>Lithospermeae</taxon>
        <taxon>Lithospermum</taxon>
    </lineage>
</organism>
<keyword evidence="3" id="KW-0675">Receptor</keyword>
<dbReference type="InterPro" id="IPR043502">
    <property type="entry name" value="DNA/RNA_pol_sf"/>
</dbReference>
<evidence type="ECO:0000259" key="2">
    <source>
        <dbReference type="Pfam" id="PF25597"/>
    </source>
</evidence>
<evidence type="ECO:0000313" key="3">
    <source>
        <dbReference type="EMBL" id="GAA0157746.1"/>
    </source>
</evidence>
<dbReference type="SUPFAM" id="SSF56672">
    <property type="entry name" value="DNA/RNA polymerases"/>
    <property type="match status" value="1"/>
</dbReference>
<dbReference type="EMBL" id="BAABME010003175">
    <property type="protein sequence ID" value="GAA0157746.1"/>
    <property type="molecule type" value="Genomic_DNA"/>
</dbReference>
<dbReference type="PANTHER" id="PTHR43383">
    <property type="entry name" value="NODULIN 6"/>
    <property type="match status" value="1"/>
</dbReference>
<feature type="domain" description="Retroviral polymerase SH3-like" evidence="2">
    <location>
        <begin position="26"/>
        <end position="87"/>
    </location>
</feature>
<dbReference type="Pfam" id="PF07727">
    <property type="entry name" value="RVT_2"/>
    <property type="match status" value="1"/>
</dbReference>
<dbReference type="AlphaFoldDB" id="A0AAV3Q465"/>
<dbReference type="InterPro" id="IPR057670">
    <property type="entry name" value="SH3_retrovirus"/>
</dbReference>
<dbReference type="Pfam" id="PF25597">
    <property type="entry name" value="SH3_retrovirus"/>
    <property type="match status" value="1"/>
</dbReference>
<evidence type="ECO:0000259" key="1">
    <source>
        <dbReference type="Pfam" id="PF07727"/>
    </source>
</evidence>
<reference evidence="3 4" key="1">
    <citation type="submission" date="2024-01" db="EMBL/GenBank/DDBJ databases">
        <title>The complete chloroplast genome sequence of Lithospermum erythrorhizon: insights into the phylogenetic relationship among Boraginaceae species and the maternal lineages of purple gromwells.</title>
        <authorList>
            <person name="Okada T."/>
            <person name="Watanabe K."/>
        </authorList>
    </citation>
    <scope>NUCLEOTIDE SEQUENCE [LARGE SCALE GENOMIC DNA]</scope>
</reference>
<dbReference type="InterPro" id="IPR013103">
    <property type="entry name" value="RVT_2"/>
</dbReference>
<accession>A0AAV3Q465</accession>
<keyword evidence="4" id="KW-1185">Reference proteome</keyword>
<dbReference type="PANTHER" id="PTHR43383:SF2">
    <property type="entry name" value="AMIDOHYDROLASE 2 FAMILY PROTEIN"/>
    <property type="match status" value="1"/>
</dbReference>
<feature type="domain" description="Reverse transcriptase Ty1/copia-type" evidence="1">
    <location>
        <begin position="247"/>
        <end position="485"/>
    </location>
</feature>
<comment type="caution">
    <text evidence="3">The sequence shown here is derived from an EMBL/GenBank/DDBJ whole genome shotgun (WGS) entry which is preliminary data.</text>
</comment>